<accession>A0A8J2LRV7</accession>
<evidence type="ECO:0000313" key="2">
    <source>
        <dbReference type="Proteomes" id="UP000708208"/>
    </source>
</evidence>
<reference evidence="1" key="1">
    <citation type="submission" date="2021-06" db="EMBL/GenBank/DDBJ databases">
        <authorList>
            <person name="Hodson N. C."/>
            <person name="Mongue J. A."/>
            <person name="Jaron S. K."/>
        </authorList>
    </citation>
    <scope>NUCLEOTIDE SEQUENCE</scope>
</reference>
<keyword evidence="2" id="KW-1185">Reference proteome</keyword>
<comment type="caution">
    <text evidence="1">The sequence shown here is derived from an EMBL/GenBank/DDBJ whole genome shotgun (WGS) entry which is preliminary data.</text>
</comment>
<name>A0A8J2LRV7_9HEXA</name>
<evidence type="ECO:0000313" key="1">
    <source>
        <dbReference type="EMBL" id="CAG7837714.1"/>
    </source>
</evidence>
<sequence length="498" mass="56174">MFLNSVRGQHKHGVTFQLSQMQDWKSPMEIDVRSMHRFCTGECFYIPESCKNTLKALNCKNIVAIQKYEPPCHNPEATDSTDLCTRQGHLFIVSVLRTVSQGIVEPKRYIYKTDEYGYDIRCKVEPFVAISFSNNTEDYLTPTDPEQNKLGDVFYVCVAGDPYVTAWVKPKKKLPKTTPSCLDDFNPSESLGGTLENMQLLDTRPYPPMGPAVLWSKITTRYDQLAMGCKFVISNLRKDLSIQLNINGTVQVPLIGQLELIKALCFTRGDEPVCSTKKSCHYLFAVQALNPQFSSLRFYLLAQPLRRPGIYNRVHPKSWSGAAYNADSMSIFTPDNEPSLVDLLPVTNFVDSSIDATLCIFDVSTVNITFPAYFYSPSNTSNSDSASWTPLHFSLTRHEFYVLMAQGTTVYHDEKISKHTHRGVSPLKFSQKIYWGIVGGQGSLFTLKNPSCLLLIPSILTIQYFLGIKRFRRRPVGNIHSADTRYIQSLSAPKINGS</sequence>
<dbReference type="Proteomes" id="UP000708208">
    <property type="component" value="Unassembled WGS sequence"/>
</dbReference>
<gene>
    <name evidence="1" type="ORF">AFUS01_LOCUS46782</name>
</gene>
<organism evidence="1 2">
    <name type="scientific">Allacma fusca</name>
    <dbReference type="NCBI Taxonomy" id="39272"/>
    <lineage>
        <taxon>Eukaryota</taxon>
        <taxon>Metazoa</taxon>
        <taxon>Ecdysozoa</taxon>
        <taxon>Arthropoda</taxon>
        <taxon>Hexapoda</taxon>
        <taxon>Collembola</taxon>
        <taxon>Symphypleona</taxon>
        <taxon>Sminthuridae</taxon>
        <taxon>Allacma</taxon>
    </lineage>
</organism>
<dbReference type="EMBL" id="CAJVCH010571517">
    <property type="protein sequence ID" value="CAG7837714.1"/>
    <property type="molecule type" value="Genomic_DNA"/>
</dbReference>
<proteinExistence type="predicted"/>
<dbReference type="AlphaFoldDB" id="A0A8J2LRV7"/>
<protein>
    <submittedName>
        <fullName evidence="1">Uncharacterized protein</fullName>
    </submittedName>
</protein>